<sequence length="68" mass="7888">MSSYLSTKSKMKRLEITNDDSKVLGKTPTRFVNKSADHFVTKKYQTYNSAWTPVNHKPSNEQVLTVFY</sequence>
<dbReference type="AlphaFoldDB" id="A0A7J7IRW7"/>
<dbReference type="OrthoDB" id="6146021at2759"/>
<accession>A0A7J7IRW7</accession>
<proteinExistence type="predicted"/>
<dbReference type="Proteomes" id="UP000593567">
    <property type="component" value="Unassembled WGS sequence"/>
</dbReference>
<dbReference type="EMBL" id="VXIV02003487">
    <property type="protein sequence ID" value="KAF6016692.1"/>
    <property type="molecule type" value="Genomic_DNA"/>
</dbReference>
<keyword evidence="2" id="KW-1185">Reference proteome</keyword>
<evidence type="ECO:0000313" key="2">
    <source>
        <dbReference type="Proteomes" id="UP000593567"/>
    </source>
</evidence>
<evidence type="ECO:0000313" key="1">
    <source>
        <dbReference type="EMBL" id="KAF6016692.1"/>
    </source>
</evidence>
<reference evidence="1" key="1">
    <citation type="submission" date="2020-06" db="EMBL/GenBank/DDBJ databases">
        <title>Draft genome of Bugula neritina, a colonial animal packing powerful symbionts and potential medicines.</title>
        <authorList>
            <person name="Rayko M."/>
        </authorList>
    </citation>
    <scope>NUCLEOTIDE SEQUENCE [LARGE SCALE GENOMIC DNA]</scope>
    <source>
        <strain evidence="1">Kwan_BN1</strain>
    </source>
</reference>
<gene>
    <name evidence="1" type="ORF">EB796_024998</name>
</gene>
<name>A0A7J7IRW7_BUGNE</name>
<organism evidence="1 2">
    <name type="scientific">Bugula neritina</name>
    <name type="common">Brown bryozoan</name>
    <name type="synonym">Sertularia neritina</name>
    <dbReference type="NCBI Taxonomy" id="10212"/>
    <lineage>
        <taxon>Eukaryota</taxon>
        <taxon>Metazoa</taxon>
        <taxon>Spiralia</taxon>
        <taxon>Lophotrochozoa</taxon>
        <taxon>Bryozoa</taxon>
        <taxon>Gymnolaemata</taxon>
        <taxon>Cheilostomatida</taxon>
        <taxon>Flustrina</taxon>
        <taxon>Buguloidea</taxon>
        <taxon>Bugulidae</taxon>
        <taxon>Bugula</taxon>
    </lineage>
</organism>
<protein>
    <submittedName>
        <fullName evidence="1">ECT2L</fullName>
    </submittedName>
</protein>
<comment type="caution">
    <text evidence="1">The sequence shown here is derived from an EMBL/GenBank/DDBJ whole genome shotgun (WGS) entry which is preliminary data.</text>
</comment>